<name>A0A2S9V969_9ALTE</name>
<dbReference type="InterPro" id="IPR011990">
    <property type="entry name" value="TPR-like_helical_dom_sf"/>
</dbReference>
<dbReference type="Pfam" id="PF00072">
    <property type="entry name" value="Response_reg"/>
    <property type="match status" value="1"/>
</dbReference>
<dbReference type="PANTHER" id="PTHR45526:SF1">
    <property type="entry name" value="TRANSCRIPTIONAL REGULATORY PROTEIN DCUR-RELATED"/>
    <property type="match status" value="1"/>
</dbReference>
<dbReference type="Gene3D" id="3.40.50.2300">
    <property type="match status" value="1"/>
</dbReference>
<dbReference type="InterPro" id="IPR051271">
    <property type="entry name" value="2C-system_Tx_regulators"/>
</dbReference>
<sequence>MVQKIRVAIIEDNATARATIRSHLITMGNLEVASFSTGSELKNVLRKQHFELLIFDFHLGQRRNGVEWVQALRQADFIRPSTGIIFLTADRMPQTIGQIIDIHPDLLLLKPYTINSLQRGLNHYLEYRKQASKALMYLDDGYCDRAIDQIQQQLQSPLSARLRSDLEKLQARLLLQVHQYAEALDIYQRVLQQSDKVLWAQWGKLKCQFLMGNWPDCQESLDAMLDTLLTRDKAFEWLACLSFEQAAYEKTEYYLDHIQDSELSLPATRLKTMTYQKQNRVLESIDLLQKKREYNRSTKERFDEFTFELAEFYLSIAQNSPMNNRGESLTQARKLAGVAARSQGDSLVRQRHDYLLAYSYVLEDQGEKARSLTQREHMQIFNRSSANTLITAARVFSALGNETQALYLLDMAKVKSELGEMPAEQQTLQSRLINAEKESGLAHSRADVFNEQGQQLFVKEAYQEALAAFYHALQLRPSLPAIALNMLQTLLVEQQSSYRSVLLNDLVQQIHHSELSETNQQRFARLQKKYPQINEVLMAATHASAANPVTPP</sequence>
<dbReference type="SMART" id="SM00028">
    <property type="entry name" value="TPR"/>
    <property type="match status" value="2"/>
</dbReference>
<evidence type="ECO:0000256" key="2">
    <source>
        <dbReference type="PROSITE-ProRule" id="PRU00339"/>
    </source>
</evidence>
<dbReference type="PROSITE" id="PS50110">
    <property type="entry name" value="RESPONSE_REGULATORY"/>
    <property type="match status" value="1"/>
</dbReference>
<evidence type="ECO:0000256" key="1">
    <source>
        <dbReference type="PROSITE-ProRule" id="PRU00169"/>
    </source>
</evidence>
<protein>
    <recommendedName>
        <fullName evidence="3">Response regulatory domain-containing protein</fullName>
    </recommendedName>
</protein>
<dbReference type="InterPro" id="IPR011006">
    <property type="entry name" value="CheY-like_superfamily"/>
</dbReference>
<dbReference type="AlphaFoldDB" id="A0A2S9V969"/>
<evidence type="ECO:0000313" key="5">
    <source>
        <dbReference type="Proteomes" id="UP000238949"/>
    </source>
</evidence>
<dbReference type="SMART" id="SM00448">
    <property type="entry name" value="REC"/>
    <property type="match status" value="1"/>
</dbReference>
<proteinExistence type="predicted"/>
<dbReference type="InterPro" id="IPR001789">
    <property type="entry name" value="Sig_transdc_resp-reg_receiver"/>
</dbReference>
<reference evidence="5" key="1">
    <citation type="journal article" date="2020" name="Int. J. Syst. Evol. Microbiol.">
        <title>Alteromonas alba sp. nov., a marine bacterium isolated from the seawater of the West Pacific Ocean.</title>
        <authorList>
            <person name="Sun C."/>
            <person name="Wu Y.-H."/>
            <person name="Xamxidin M."/>
            <person name="Cheng H."/>
            <person name="Xu X.-W."/>
        </authorList>
    </citation>
    <scope>NUCLEOTIDE SEQUENCE [LARGE SCALE GENOMIC DNA]</scope>
    <source>
        <strain evidence="5">190</strain>
    </source>
</reference>
<dbReference type="EMBL" id="PVNP01000151">
    <property type="protein sequence ID" value="PRO72973.1"/>
    <property type="molecule type" value="Genomic_DNA"/>
</dbReference>
<dbReference type="Proteomes" id="UP000238949">
    <property type="component" value="Unassembled WGS sequence"/>
</dbReference>
<dbReference type="Gene3D" id="1.25.40.10">
    <property type="entry name" value="Tetratricopeptide repeat domain"/>
    <property type="match status" value="1"/>
</dbReference>
<evidence type="ECO:0000259" key="3">
    <source>
        <dbReference type="PROSITE" id="PS50110"/>
    </source>
</evidence>
<dbReference type="SUPFAM" id="SSF52172">
    <property type="entry name" value="CheY-like"/>
    <property type="match status" value="1"/>
</dbReference>
<keyword evidence="2" id="KW-0802">TPR repeat</keyword>
<gene>
    <name evidence="4" type="ORF">C6Y40_13860</name>
</gene>
<dbReference type="SUPFAM" id="SSF48452">
    <property type="entry name" value="TPR-like"/>
    <property type="match status" value="1"/>
</dbReference>
<dbReference type="InterPro" id="IPR019734">
    <property type="entry name" value="TPR_rpt"/>
</dbReference>
<accession>A0A2S9V969</accession>
<comment type="caution">
    <text evidence="4">The sequence shown here is derived from an EMBL/GenBank/DDBJ whole genome shotgun (WGS) entry which is preliminary data.</text>
</comment>
<dbReference type="OrthoDB" id="6377838at2"/>
<organism evidence="4 5">
    <name type="scientific">Alteromonas alba</name>
    <dbReference type="NCBI Taxonomy" id="2079529"/>
    <lineage>
        <taxon>Bacteria</taxon>
        <taxon>Pseudomonadati</taxon>
        <taxon>Pseudomonadota</taxon>
        <taxon>Gammaproteobacteria</taxon>
        <taxon>Alteromonadales</taxon>
        <taxon>Alteromonadaceae</taxon>
        <taxon>Alteromonas/Salinimonas group</taxon>
        <taxon>Alteromonas</taxon>
    </lineage>
</organism>
<dbReference type="PANTHER" id="PTHR45526">
    <property type="entry name" value="TRANSCRIPTIONAL REGULATORY PROTEIN DPIA"/>
    <property type="match status" value="1"/>
</dbReference>
<dbReference type="GO" id="GO:0000156">
    <property type="term" value="F:phosphorelay response regulator activity"/>
    <property type="evidence" value="ECO:0007669"/>
    <property type="project" value="TreeGrafter"/>
</dbReference>
<feature type="repeat" description="TPR" evidence="2">
    <location>
        <begin position="446"/>
        <end position="479"/>
    </location>
</feature>
<dbReference type="PROSITE" id="PS50005">
    <property type="entry name" value="TPR"/>
    <property type="match status" value="1"/>
</dbReference>
<keyword evidence="5" id="KW-1185">Reference proteome</keyword>
<feature type="modified residue" description="4-aspartylphosphate" evidence="1">
    <location>
        <position position="56"/>
    </location>
</feature>
<dbReference type="RefSeq" id="WP_105935105.1">
    <property type="nucleotide sequence ID" value="NZ_PVNP01000151.1"/>
</dbReference>
<evidence type="ECO:0000313" key="4">
    <source>
        <dbReference type="EMBL" id="PRO72973.1"/>
    </source>
</evidence>
<feature type="domain" description="Response regulatory" evidence="3">
    <location>
        <begin position="6"/>
        <end position="125"/>
    </location>
</feature>
<keyword evidence="1" id="KW-0597">Phosphoprotein</keyword>